<dbReference type="GO" id="GO:0003723">
    <property type="term" value="F:RNA binding"/>
    <property type="evidence" value="ECO:0007669"/>
    <property type="project" value="UniProtKB-UniRule"/>
</dbReference>
<evidence type="ECO:0000313" key="7">
    <source>
        <dbReference type="EMBL" id="CCB90021.1"/>
    </source>
</evidence>
<organism evidence="7 8">
    <name type="scientific">Simkania negevensis (strain ATCC VR-1471 / DSM 27360 / Z)</name>
    <dbReference type="NCBI Taxonomy" id="331113"/>
    <lineage>
        <taxon>Bacteria</taxon>
        <taxon>Pseudomonadati</taxon>
        <taxon>Chlamydiota</taxon>
        <taxon>Chlamydiia</taxon>
        <taxon>Parachlamydiales</taxon>
        <taxon>Simkaniaceae</taxon>
        <taxon>Simkania</taxon>
    </lineage>
</organism>
<evidence type="ECO:0000256" key="2">
    <source>
        <dbReference type="ARBA" id="ARBA00022679"/>
    </source>
</evidence>
<feature type="active site" description="Nucleophile" evidence="5">
    <location>
        <position position="328"/>
    </location>
</feature>
<dbReference type="Pfam" id="PF01189">
    <property type="entry name" value="Methyltr_RsmB-F"/>
    <property type="match status" value="1"/>
</dbReference>
<dbReference type="InterPro" id="IPR029063">
    <property type="entry name" value="SAM-dependent_MTases_sf"/>
</dbReference>
<dbReference type="Gene3D" id="3.30.70.1170">
    <property type="entry name" value="Sun protein, domain 3"/>
    <property type="match status" value="1"/>
</dbReference>
<feature type="binding site" evidence="5">
    <location>
        <position position="231"/>
    </location>
    <ligand>
        <name>S-adenosyl-L-methionine</name>
        <dbReference type="ChEBI" id="CHEBI:59789"/>
    </ligand>
</feature>
<reference evidence="7 8" key="2">
    <citation type="journal article" date="2011" name="Mol. Biol. Evol.">
        <title>Unity in variety--the pan-genome of the Chlamydiae.</title>
        <authorList>
            <person name="Collingro A."/>
            <person name="Tischler P."/>
            <person name="Weinmaier T."/>
            <person name="Penz T."/>
            <person name="Heinz E."/>
            <person name="Brunham R.C."/>
            <person name="Read T.D."/>
            <person name="Bavoil P.M."/>
            <person name="Sachse K."/>
            <person name="Kahane S."/>
            <person name="Friedman M.G."/>
            <person name="Rattei T."/>
            <person name="Myers G.S."/>
            <person name="Horn M."/>
        </authorList>
    </citation>
    <scope>NUCLEOTIDE SEQUENCE [LARGE SCALE GENOMIC DNA]</scope>
    <source>
        <strain evidence="8">ATCC VR-1471 / Z</strain>
    </source>
</reference>
<gene>
    <name evidence="7" type="ordered locus">SNE_A21440</name>
</gene>
<dbReference type="RefSeq" id="WP_013944487.1">
    <property type="nucleotide sequence ID" value="NC_015713.1"/>
</dbReference>
<feature type="domain" description="SAM-dependent MTase RsmB/NOP-type" evidence="6">
    <location>
        <begin position="118"/>
        <end position="374"/>
    </location>
</feature>
<name>F8L3Z1_SIMNZ</name>
<dbReference type="Gene3D" id="3.40.50.150">
    <property type="entry name" value="Vaccinia Virus protein VP39"/>
    <property type="match status" value="1"/>
</dbReference>
<keyword evidence="2 5" id="KW-0808">Transferase</keyword>
<dbReference type="KEGG" id="sng:SNE_A21440"/>
<dbReference type="PROSITE" id="PS51686">
    <property type="entry name" value="SAM_MT_RSMB_NOP"/>
    <property type="match status" value="1"/>
</dbReference>
<evidence type="ECO:0000256" key="4">
    <source>
        <dbReference type="ARBA" id="ARBA00022884"/>
    </source>
</evidence>
<dbReference type="OrthoDB" id="9810297at2"/>
<dbReference type="STRING" id="331113.SNE_A21440"/>
<evidence type="ECO:0000256" key="5">
    <source>
        <dbReference type="PROSITE-ProRule" id="PRU01023"/>
    </source>
</evidence>
<feature type="binding site" evidence="5">
    <location>
        <position position="275"/>
    </location>
    <ligand>
        <name>S-adenosyl-L-methionine</name>
        <dbReference type="ChEBI" id="CHEBI:59789"/>
    </ligand>
</feature>
<protein>
    <recommendedName>
        <fullName evidence="6">SAM-dependent MTase RsmB/NOP-type domain-containing protein</fullName>
    </recommendedName>
</protein>
<dbReference type="PANTHER" id="PTHR22807">
    <property type="entry name" value="NOP2 YEAST -RELATED NOL1/NOP2/FMU SUN DOMAIN-CONTAINING"/>
    <property type="match status" value="1"/>
</dbReference>
<dbReference type="HOGENOM" id="CLU_005316_0_2_0"/>
<dbReference type="InterPro" id="IPR023267">
    <property type="entry name" value="RCMT"/>
</dbReference>
<sequence>MKNFRKHHLLEIFDQSEKSRLPLDAFLRDYFRKNKAIGSKDRQEVCETLYGMVRWRGLLDHLCDRPINWKKRLDIYQQINPNDFLNENAIPIHVRLSFPKFIFDTLKEAYGEKKAIELCLNSNETAPTTVRVNPAKIERDDLLKHWKEIYDVSPCGKSSLGIVFHKKINFFALPEFKAGLFEIQDEGSQLVANEVDPKPGDHVLDYCAGSGGKTLAFAHKMKGQGQIHLYDIRPHMLLEAKKRLKRAGIQNGHPLTEQHLKRKTLLRKIDWLLLDVPCSGSGTLRRNPDMKWKIDREMIERLAAEQRKIFAETLKFLHPNGRIVYATCSVFPEENERQVSGFIKEYNLKLVKPPFLSLPEKGNMDGFFSAVLSY</sequence>
<dbReference type="GO" id="GO:0000470">
    <property type="term" value="P:maturation of LSU-rRNA"/>
    <property type="evidence" value="ECO:0007669"/>
    <property type="project" value="TreeGrafter"/>
</dbReference>
<dbReference type="InterPro" id="IPR049560">
    <property type="entry name" value="MeTrfase_RsmB-F_NOP2_cat"/>
</dbReference>
<evidence type="ECO:0000313" key="8">
    <source>
        <dbReference type="Proteomes" id="UP000000496"/>
    </source>
</evidence>
<dbReference type="Proteomes" id="UP000000496">
    <property type="component" value="Chromosome gsn.131"/>
</dbReference>
<comment type="caution">
    <text evidence="5">Lacks conserved residue(s) required for the propagation of feature annotation.</text>
</comment>
<keyword evidence="4 5" id="KW-0694">RNA-binding</keyword>
<dbReference type="SUPFAM" id="SSF53335">
    <property type="entry name" value="S-adenosyl-L-methionine-dependent methyltransferases"/>
    <property type="match status" value="1"/>
</dbReference>
<accession>F8L3Z1</accession>
<dbReference type="GO" id="GO:0009383">
    <property type="term" value="F:rRNA (cytosine-C5-)-methyltransferase activity"/>
    <property type="evidence" value="ECO:0007669"/>
    <property type="project" value="TreeGrafter"/>
</dbReference>
<dbReference type="eggNOG" id="COG0144">
    <property type="taxonomic scope" value="Bacteria"/>
</dbReference>
<dbReference type="GO" id="GO:0070475">
    <property type="term" value="P:rRNA base methylation"/>
    <property type="evidence" value="ECO:0007669"/>
    <property type="project" value="TreeGrafter"/>
</dbReference>
<dbReference type="Pfam" id="PF22458">
    <property type="entry name" value="RsmF-B_ferredox"/>
    <property type="match status" value="1"/>
</dbReference>
<keyword evidence="8" id="KW-1185">Reference proteome</keyword>
<evidence type="ECO:0000256" key="1">
    <source>
        <dbReference type="ARBA" id="ARBA00022603"/>
    </source>
</evidence>
<dbReference type="AlphaFoldDB" id="F8L3Z1"/>
<reference key="1">
    <citation type="journal article" date="2011" name="Mol. Biol. Evol.">
        <title>Unity in variety -- the pan-genome of the Chlamydiae.</title>
        <authorList>
            <person name="Collingro A."/>
            <person name="Tischler P."/>
            <person name="Weinmaier T."/>
            <person name="Penz T."/>
            <person name="Heinz E."/>
            <person name="Brunham R.C."/>
            <person name="Read T.D."/>
            <person name="Bavoil P.M."/>
            <person name="Sachse K."/>
            <person name="Kahane S."/>
            <person name="Friedman M.G."/>
            <person name="Rattei T."/>
            <person name="Myers G.S.A."/>
            <person name="Horn M."/>
        </authorList>
    </citation>
    <scope>NUCLEOTIDE SEQUENCE</scope>
    <source>
        <strain>Z</strain>
    </source>
</reference>
<keyword evidence="3 5" id="KW-0949">S-adenosyl-L-methionine</keyword>
<dbReference type="PRINTS" id="PR02008">
    <property type="entry name" value="RCMTFAMILY"/>
</dbReference>
<evidence type="ECO:0000259" key="6">
    <source>
        <dbReference type="PROSITE" id="PS51686"/>
    </source>
</evidence>
<comment type="similarity">
    <text evidence="5">Belongs to the class I-like SAM-binding methyltransferase superfamily. RsmB/NOP family.</text>
</comment>
<evidence type="ECO:0000256" key="3">
    <source>
        <dbReference type="ARBA" id="ARBA00022691"/>
    </source>
</evidence>
<keyword evidence="1 5" id="KW-0489">Methyltransferase</keyword>
<proteinExistence type="inferred from homology"/>
<dbReference type="InterPro" id="IPR054728">
    <property type="entry name" value="RsmB-like_ferredoxin"/>
</dbReference>
<dbReference type="InterPro" id="IPR001678">
    <property type="entry name" value="MeTrfase_RsmB-F_NOP2_dom"/>
</dbReference>
<dbReference type="EMBL" id="FR872582">
    <property type="protein sequence ID" value="CCB90021.1"/>
    <property type="molecule type" value="Genomic_DNA"/>
</dbReference>
<dbReference type="PANTHER" id="PTHR22807:SF54">
    <property type="entry name" value="CHROMOSOME UNDETERMINED SCAFFOLD_82, WHOLE GENOME SHOTGUN SEQUENCE"/>
    <property type="match status" value="1"/>
</dbReference>